<protein>
    <submittedName>
        <fullName evidence="1">Uncharacterized protein</fullName>
    </submittedName>
</protein>
<reference evidence="1" key="2">
    <citation type="submission" date="2015-02" db="UniProtKB">
        <authorList>
            <consortium name="EnsemblMetazoa"/>
        </authorList>
    </citation>
    <scope>IDENTIFICATION</scope>
</reference>
<sequence length="75" mass="8726">MGKDNELLYLIKSEDIQSLSRLLCKVRNSKPKLLGSKRVNVNVQDSDGLKELFLLKYLEIGCVRWKKQVNHILQK</sequence>
<dbReference type="STRING" id="126957.T1J930"/>
<dbReference type="Proteomes" id="UP000014500">
    <property type="component" value="Unassembled WGS sequence"/>
</dbReference>
<evidence type="ECO:0000313" key="2">
    <source>
        <dbReference type="Proteomes" id="UP000014500"/>
    </source>
</evidence>
<organism evidence="1 2">
    <name type="scientific">Strigamia maritima</name>
    <name type="common">European centipede</name>
    <name type="synonym">Geophilus maritimus</name>
    <dbReference type="NCBI Taxonomy" id="126957"/>
    <lineage>
        <taxon>Eukaryota</taxon>
        <taxon>Metazoa</taxon>
        <taxon>Ecdysozoa</taxon>
        <taxon>Arthropoda</taxon>
        <taxon>Myriapoda</taxon>
        <taxon>Chilopoda</taxon>
        <taxon>Pleurostigmophora</taxon>
        <taxon>Geophilomorpha</taxon>
        <taxon>Linotaeniidae</taxon>
        <taxon>Strigamia</taxon>
    </lineage>
</organism>
<dbReference type="EMBL" id="JH431968">
    <property type="status" value="NOT_ANNOTATED_CDS"/>
    <property type="molecule type" value="Genomic_DNA"/>
</dbReference>
<dbReference type="HOGENOM" id="CLU_2674231_0_0_1"/>
<reference evidence="2" key="1">
    <citation type="submission" date="2011-05" db="EMBL/GenBank/DDBJ databases">
        <authorList>
            <person name="Richards S.R."/>
            <person name="Qu J."/>
            <person name="Jiang H."/>
            <person name="Jhangiani S.N."/>
            <person name="Agravi P."/>
            <person name="Goodspeed R."/>
            <person name="Gross S."/>
            <person name="Mandapat C."/>
            <person name="Jackson L."/>
            <person name="Mathew T."/>
            <person name="Pu L."/>
            <person name="Thornton R."/>
            <person name="Saada N."/>
            <person name="Wilczek-Boney K.B."/>
            <person name="Lee S."/>
            <person name="Kovar C."/>
            <person name="Wu Y."/>
            <person name="Scherer S.E."/>
            <person name="Worley K.C."/>
            <person name="Muzny D.M."/>
            <person name="Gibbs R."/>
        </authorList>
    </citation>
    <scope>NUCLEOTIDE SEQUENCE</scope>
    <source>
        <strain evidence="2">Brora</strain>
    </source>
</reference>
<keyword evidence="2" id="KW-1185">Reference proteome</keyword>
<evidence type="ECO:0000313" key="1">
    <source>
        <dbReference type="EnsemblMetazoa" id="SMAR010221-PA"/>
    </source>
</evidence>
<accession>T1J930</accession>
<dbReference type="EnsemblMetazoa" id="SMAR010221-RA">
    <property type="protein sequence ID" value="SMAR010221-PA"/>
    <property type="gene ID" value="SMAR010221"/>
</dbReference>
<proteinExistence type="predicted"/>
<name>T1J930_STRMM</name>
<dbReference type="AlphaFoldDB" id="T1J930"/>